<dbReference type="Pfam" id="PF13813">
    <property type="entry name" value="MBOAT_2"/>
    <property type="match status" value="1"/>
</dbReference>
<comment type="similarity">
    <text evidence="2">Belongs to the wax synthase family.</text>
</comment>
<dbReference type="PANTHER" id="PTHR31595:SF27">
    <property type="entry name" value="WAX SYNTHASE DOMAIN-CONTAINING PROTEIN-RELATED"/>
    <property type="match status" value="1"/>
</dbReference>
<evidence type="ECO:0000313" key="9">
    <source>
        <dbReference type="EMBL" id="KAF7309355.1"/>
    </source>
</evidence>
<keyword evidence="5 7" id="KW-1133">Transmembrane helix</keyword>
<feature type="transmembrane region" description="Helical" evidence="7">
    <location>
        <begin position="342"/>
        <end position="359"/>
    </location>
</feature>
<evidence type="ECO:0000259" key="8">
    <source>
        <dbReference type="Pfam" id="PF13813"/>
    </source>
</evidence>
<feature type="transmembrane region" description="Helical" evidence="7">
    <location>
        <begin position="146"/>
        <end position="163"/>
    </location>
</feature>
<dbReference type="Proteomes" id="UP000636479">
    <property type="component" value="Unassembled WGS sequence"/>
</dbReference>
<dbReference type="InterPro" id="IPR044851">
    <property type="entry name" value="Wax_synthase"/>
</dbReference>
<evidence type="ECO:0000256" key="5">
    <source>
        <dbReference type="ARBA" id="ARBA00022989"/>
    </source>
</evidence>
<protein>
    <submittedName>
        <fullName evidence="9">BTB domain-containing protein</fullName>
    </submittedName>
</protein>
<dbReference type="GO" id="GO:0006629">
    <property type="term" value="P:lipid metabolic process"/>
    <property type="evidence" value="ECO:0007669"/>
    <property type="project" value="InterPro"/>
</dbReference>
<keyword evidence="4 7" id="KW-0812">Transmembrane</keyword>
<feature type="transmembrane region" description="Helical" evidence="7">
    <location>
        <begin position="12"/>
        <end position="29"/>
    </location>
</feature>
<dbReference type="AlphaFoldDB" id="A0A8H6T4N4"/>
<evidence type="ECO:0000256" key="7">
    <source>
        <dbReference type="SAM" id="Phobius"/>
    </source>
</evidence>
<keyword evidence="6 7" id="KW-0472">Membrane</keyword>
<dbReference type="GO" id="GO:0016020">
    <property type="term" value="C:membrane"/>
    <property type="evidence" value="ECO:0007669"/>
    <property type="project" value="UniProtKB-SubCell"/>
</dbReference>
<accession>A0A8H6T4N4</accession>
<sequence length="397" mass="45159">MAAIFSWKPFAYFALFFAFTLTPLVTIAGRRHRRLFFLSILLLTAKVQYDGELGYTTNTTWFACLLMASDFLLLADVQLERELHRPEEGSGRRWKQGTGFLDEKTLRQRFVWALDLLFTSGRGVGWAYQPRHLRPQLPDIPKSTFLIRRTLLLLFIFLTLDFANAHQHSNPVFCARLGLVNAGWLWRLTGTACWAALAMSVLSIPHLLLGIAAVGFDISRPRDWPPLFGRLEDLTSVRAFWARGWHQYLRRSLTAHGRYLANSVLKLPPRSLSTRCIVISTAFFLSGLVHQLGERVPLKRVGYGPGGGSLMFFSLQPLAIGSETLVSLYFQRTSLSPAWRRALGTAWVAAWFVLTLPIMQDPLLRTGEMDPKFHTSFVTWVLGTGWDLEHSRICLFE</sequence>
<evidence type="ECO:0000256" key="4">
    <source>
        <dbReference type="ARBA" id="ARBA00022692"/>
    </source>
</evidence>
<gene>
    <name evidence="9" type="ORF">MIND_00306100</name>
</gene>
<evidence type="ECO:0000256" key="2">
    <source>
        <dbReference type="ARBA" id="ARBA00007282"/>
    </source>
</evidence>
<evidence type="ECO:0000256" key="3">
    <source>
        <dbReference type="ARBA" id="ARBA00022679"/>
    </source>
</evidence>
<feature type="transmembrane region" description="Helical" evidence="7">
    <location>
        <begin position="310"/>
        <end position="330"/>
    </location>
</feature>
<evidence type="ECO:0000256" key="6">
    <source>
        <dbReference type="ARBA" id="ARBA00023136"/>
    </source>
</evidence>
<keyword evidence="10" id="KW-1185">Reference proteome</keyword>
<organism evidence="9 10">
    <name type="scientific">Mycena indigotica</name>
    <dbReference type="NCBI Taxonomy" id="2126181"/>
    <lineage>
        <taxon>Eukaryota</taxon>
        <taxon>Fungi</taxon>
        <taxon>Dikarya</taxon>
        <taxon>Basidiomycota</taxon>
        <taxon>Agaricomycotina</taxon>
        <taxon>Agaricomycetes</taxon>
        <taxon>Agaricomycetidae</taxon>
        <taxon>Agaricales</taxon>
        <taxon>Marasmiineae</taxon>
        <taxon>Mycenaceae</taxon>
        <taxon>Mycena</taxon>
    </lineage>
</organism>
<dbReference type="PANTHER" id="PTHR31595">
    <property type="entry name" value="LONG-CHAIN-ALCOHOL O-FATTY-ACYLTRANSFERASE 3-RELATED"/>
    <property type="match status" value="1"/>
</dbReference>
<evidence type="ECO:0000256" key="1">
    <source>
        <dbReference type="ARBA" id="ARBA00004141"/>
    </source>
</evidence>
<dbReference type="RefSeq" id="XP_037222805.1">
    <property type="nucleotide sequence ID" value="XM_037359920.1"/>
</dbReference>
<name>A0A8H6T4N4_9AGAR</name>
<feature type="domain" description="Wax synthase" evidence="8">
    <location>
        <begin position="224"/>
        <end position="313"/>
    </location>
</feature>
<dbReference type="InterPro" id="IPR032805">
    <property type="entry name" value="Wax_synthase_dom"/>
</dbReference>
<dbReference type="OrthoDB" id="1077582at2759"/>
<comment type="subcellular location">
    <subcellularLocation>
        <location evidence="1">Membrane</location>
        <topology evidence="1">Multi-pass membrane protein</topology>
    </subcellularLocation>
</comment>
<feature type="transmembrane region" description="Helical" evidence="7">
    <location>
        <begin position="272"/>
        <end position="290"/>
    </location>
</feature>
<dbReference type="GeneID" id="59342436"/>
<feature type="transmembrane region" description="Helical" evidence="7">
    <location>
        <begin position="194"/>
        <end position="216"/>
    </location>
</feature>
<keyword evidence="3" id="KW-0808">Transferase</keyword>
<dbReference type="EMBL" id="JACAZF010000003">
    <property type="protein sequence ID" value="KAF7309355.1"/>
    <property type="molecule type" value="Genomic_DNA"/>
</dbReference>
<proteinExistence type="inferred from homology"/>
<evidence type="ECO:0000313" key="10">
    <source>
        <dbReference type="Proteomes" id="UP000636479"/>
    </source>
</evidence>
<comment type="caution">
    <text evidence="9">The sequence shown here is derived from an EMBL/GenBank/DDBJ whole genome shotgun (WGS) entry which is preliminary data.</text>
</comment>
<reference evidence="9" key="1">
    <citation type="submission" date="2020-05" db="EMBL/GenBank/DDBJ databases">
        <title>Mycena genomes resolve the evolution of fungal bioluminescence.</title>
        <authorList>
            <person name="Tsai I.J."/>
        </authorList>
    </citation>
    <scope>NUCLEOTIDE SEQUENCE</scope>
    <source>
        <strain evidence="9">171206Taipei</strain>
    </source>
</reference>
<dbReference type="GO" id="GO:0008374">
    <property type="term" value="F:O-acyltransferase activity"/>
    <property type="evidence" value="ECO:0007669"/>
    <property type="project" value="InterPro"/>
</dbReference>